<name>A0A2U1PZX8_ARTAN</name>
<evidence type="ECO:0000313" key="1">
    <source>
        <dbReference type="EMBL" id="PWA91354.1"/>
    </source>
</evidence>
<sequence length="113" mass="13237">MIWRAVRPRGARALFQIQEDMKKQLSTEGKYTEEELEEYMNSHKKLMIDSLWKLNVADIEAQKFPKADPMALRLLEKLIAFDPADRISTEEALADPYFYGLANQLISKLEFER</sequence>
<evidence type="ECO:0000313" key="2">
    <source>
        <dbReference type="Proteomes" id="UP000245207"/>
    </source>
</evidence>
<organism evidence="1 2">
    <name type="scientific">Artemisia annua</name>
    <name type="common">Sweet wormwood</name>
    <dbReference type="NCBI Taxonomy" id="35608"/>
    <lineage>
        <taxon>Eukaryota</taxon>
        <taxon>Viridiplantae</taxon>
        <taxon>Streptophyta</taxon>
        <taxon>Embryophyta</taxon>
        <taxon>Tracheophyta</taxon>
        <taxon>Spermatophyta</taxon>
        <taxon>Magnoliopsida</taxon>
        <taxon>eudicotyledons</taxon>
        <taxon>Gunneridae</taxon>
        <taxon>Pentapetalae</taxon>
        <taxon>asterids</taxon>
        <taxon>campanulids</taxon>
        <taxon>Asterales</taxon>
        <taxon>Asteraceae</taxon>
        <taxon>Asteroideae</taxon>
        <taxon>Anthemideae</taxon>
        <taxon>Artemisiinae</taxon>
        <taxon>Artemisia</taxon>
    </lineage>
</organism>
<comment type="caution">
    <text evidence="1">The sequence shown here is derived from an EMBL/GenBank/DDBJ whole genome shotgun (WGS) entry which is preliminary data.</text>
</comment>
<proteinExistence type="predicted"/>
<protein>
    <submittedName>
        <fullName evidence="1">Uncharacterized protein</fullName>
    </submittedName>
</protein>
<dbReference type="InterPro" id="IPR011009">
    <property type="entry name" value="Kinase-like_dom_sf"/>
</dbReference>
<dbReference type="AlphaFoldDB" id="A0A2U1PZX8"/>
<accession>A0A2U1PZX8</accession>
<gene>
    <name evidence="1" type="ORF">CTI12_AA085200</name>
</gene>
<dbReference type="Gene3D" id="1.10.510.10">
    <property type="entry name" value="Transferase(Phosphotransferase) domain 1"/>
    <property type="match status" value="1"/>
</dbReference>
<keyword evidence="2" id="KW-1185">Reference proteome</keyword>
<dbReference type="OrthoDB" id="10250354at2759"/>
<dbReference type="SUPFAM" id="SSF56112">
    <property type="entry name" value="Protein kinase-like (PK-like)"/>
    <property type="match status" value="1"/>
</dbReference>
<reference evidence="1 2" key="1">
    <citation type="journal article" date="2018" name="Mol. Plant">
        <title>The genome of Artemisia annua provides insight into the evolution of Asteraceae family and artemisinin biosynthesis.</title>
        <authorList>
            <person name="Shen Q."/>
            <person name="Zhang L."/>
            <person name="Liao Z."/>
            <person name="Wang S."/>
            <person name="Yan T."/>
            <person name="Shi P."/>
            <person name="Liu M."/>
            <person name="Fu X."/>
            <person name="Pan Q."/>
            <person name="Wang Y."/>
            <person name="Lv Z."/>
            <person name="Lu X."/>
            <person name="Zhang F."/>
            <person name="Jiang W."/>
            <person name="Ma Y."/>
            <person name="Chen M."/>
            <person name="Hao X."/>
            <person name="Li L."/>
            <person name="Tang Y."/>
            <person name="Lv G."/>
            <person name="Zhou Y."/>
            <person name="Sun X."/>
            <person name="Brodelius P.E."/>
            <person name="Rose J.K.C."/>
            <person name="Tang K."/>
        </authorList>
    </citation>
    <scope>NUCLEOTIDE SEQUENCE [LARGE SCALE GENOMIC DNA]</scope>
    <source>
        <strain evidence="2">cv. Huhao1</strain>
        <tissue evidence="1">Leaf</tissue>
    </source>
</reference>
<dbReference type="STRING" id="35608.A0A2U1PZX8"/>
<dbReference type="Proteomes" id="UP000245207">
    <property type="component" value="Unassembled WGS sequence"/>
</dbReference>
<dbReference type="EMBL" id="PKPP01000551">
    <property type="protein sequence ID" value="PWA91354.1"/>
    <property type="molecule type" value="Genomic_DNA"/>
</dbReference>